<keyword evidence="3" id="KW-1185">Reference proteome</keyword>
<evidence type="ECO:0000313" key="3">
    <source>
        <dbReference type="Proteomes" id="UP001144256"/>
    </source>
</evidence>
<dbReference type="EMBL" id="BRLB01000016">
    <property type="protein sequence ID" value="GKX31383.1"/>
    <property type="molecule type" value="Genomic_DNA"/>
</dbReference>
<evidence type="ECO:0000313" key="2">
    <source>
        <dbReference type="EMBL" id="GKX31383.1"/>
    </source>
</evidence>
<keyword evidence="1" id="KW-0812">Transmembrane</keyword>
<evidence type="ECO:0000256" key="1">
    <source>
        <dbReference type="SAM" id="Phobius"/>
    </source>
</evidence>
<feature type="transmembrane region" description="Helical" evidence="1">
    <location>
        <begin position="54"/>
        <end position="71"/>
    </location>
</feature>
<accession>A0A9W6DHE8</accession>
<comment type="caution">
    <text evidence="2">The sequence shown here is derived from an EMBL/GenBank/DDBJ whole genome shotgun (WGS) entry which is preliminary data.</text>
</comment>
<dbReference type="AlphaFoldDB" id="A0A9W6DHE8"/>
<protein>
    <submittedName>
        <fullName evidence="2">Uncharacterized protein</fullName>
    </submittedName>
</protein>
<name>A0A9W6DHE8_9FIRM</name>
<proteinExistence type="predicted"/>
<organism evidence="2 3">
    <name type="scientific">Vallitalea longa</name>
    <dbReference type="NCBI Taxonomy" id="2936439"/>
    <lineage>
        <taxon>Bacteria</taxon>
        <taxon>Bacillati</taxon>
        <taxon>Bacillota</taxon>
        <taxon>Clostridia</taxon>
        <taxon>Lachnospirales</taxon>
        <taxon>Vallitaleaceae</taxon>
        <taxon>Vallitalea</taxon>
    </lineage>
</organism>
<sequence length="108" mass="12568">MRQNLSLYIPLGLKTRTELFEGFGKSELVKSIIVTLIAGGIDTIIYMITNNTTFTVVFILCSISGAVMMFTKDITNISAYDQIRFMIRFARSQKVYNYKYLDEWEWKK</sequence>
<reference evidence="2" key="1">
    <citation type="submission" date="2022-06" db="EMBL/GenBank/DDBJ databases">
        <title>Vallitalea longa sp. nov., an anaerobic bacterium isolated from marine sediment.</title>
        <authorList>
            <person name="Hirano S."/>
            <person name="Terahara T."/>
            <person name="Mori K."/>
            <person name="Hamada M."/>
            <person name="Matsumoto R."/>
            <person name="Kobayashi T."/>
        </authorList>
    </citation>
    <scope>NUCLEOTIDE SEQUENCE</scope>
    <source>
        <strain evidence="2">SH18-1</strain>
    </source>
</reference>
<dbReference type="Proteomes" id="UP001144256">
    <property type="component" value="Unassembled WGS sequence"/>
</dbReference>
<keyword evidence="1" id="KW-0472">Membrane</keyword>
<gene>
    <name evidence="2" type="ORF">SH1V18_38630</name>
</gene>
<dbReference type="RefSeq" id="WP_281818387.1">
    <property type="nucleotide sequence ID" value="NZ_BRLB01000016.1"/>
</dbReference>
<keyword evidence="1" id="KW-1133">Transmembrane helix</keyword>